<name>A0A8S3GAF1_9BILA</name>
<accession>A0A8S3GAF1</accession>
<organism evidence="2 3">
    <name type="scientific">Rotaria magnacalcarata</name>
    <dbReference type="NCBI Taxonomy" id="392030"/>
    <lineage>
        <taxon>Eukaryota</taxon>
        <taxon>Metazoa</taxon>
        <taxon>Spiralia</taxon>
        <taxon>Gnathifera</taxon>
        <taxon>Rotifera</taxon>
        <taxon>Eurotatoria</taxon>
        <taxon>Bdelloidea</taxon>
        <taxon>Philodinida</taxon>
        <taxon>Philodinidae</taxon>
        <taxon>Rotaria</taxon>
    </lineage>
</organism>
<dbReference type="AlphaFoldDB" id="A0A8S3GAF1"/>
<sequence length="29" mass="3355">MESNIKDIDQLLDELKEMEETLVETGTET</sequence>
<reference evidence="2" key="1">
    <citation type="submission" date="2021-02" db="EMBL/GenBank/DDBJ databases">
        <authorList>
            <person name="Nowell W R."/>
        </authorList>
    </citation>
    <scope>NUCLEOTIDE SEQUENCE</scope>
</reference>
<evidence type="ECO:0000313" key="2">
    <source>
        <dbReference type="EMBL" id="CAF5156298.1"/>
    </source>
</evidence>
<keyword evidence="1" id="KW-0175">Coiled coil</keyword>
<feature type="coiled-coil region" evidence="1">
    <location>
        <begin position="1"/>
        <end position="28"/>
    </location>
</feature>
<evidence type="ECO:0000313" key="3">
    <source>
        <dbReference type="Proteomes" id="UP000681720"/>
    </source>
</evidence>
<proteinExistence type="predicted"/>
<evidence type="ECO:0000256" key="1">
    <source>
        <dbReference type="SAM" id="Coils"/>
    </source>
</evidence>
<feature type="non-terminal residue" evidence="2">
    <location>
        <position position="29"/>
    </location>
</feature>
<gene>
    <name evidence="2" type="ORF">GIL414_LOCUS65427</name>
</gene>
<dbReference type="EMBL" id="CAJOBJ010293972">
    <property type="protein sequence ID" value="CAF5156298.1"/>
    <property type="molecule type" value="Genomic_DNA"/>
</dbReference>
<protein>
    <submittedName>
        <fullName evidence="2">Uncharacterized protein</fullName>
    </submittedName>
</protein>
<comment type="caution">
    <text evidence="2">The sequence shown here is derived from an EMBL/GenBank/DDBJ whole genome shotgun (WGS) entry which is preliminary data.</text>
</comment>
<dbReference type="Proteomes" id="UP000681720">
    <property type="component" value="Unassembled WGS sequence"/>
</dbReference>